<evidence type="ECO:0000313" key="1">
    <source>
        <dbReference type="EMBL" id="KAI7942706.1"/>
    </source>
</evidence>
<name>A0ACC0E245_9BASI</name>
<sequence length="303" mass="34441">MHLHSSHSFKLQASFDVIRIFAARKEVHVEFCHCQNDQVRLIQMGYIGGSPKFPRTAFSIRLLHLHHILWKNSGLAMSPFSKSIDEFLDFANPLILISNNEEDLNFSFCTREWRRTLSSAVDAFREMLRREKLITDKLLDLGPLDRLADICPPCYGPQVPGKAAGEPDIIVCMDANFQQRRHEAASVKIPGSLKTPSLFVSPEEVLDMATSMDSALQSHTQGNLIDRCSEQHTAADDVRTGKTWKECDDTGLFGMACRHDQMLQMINIERSGEKCAKFFMLQMLFCFTEQCSQFSPKLEHTIP</sequence>
<keyword evidence="2" id="KW-1185">Reference proteome</keyword>
<accession>A0ACC0E245</accession>
<reference evidence="2" key="2">
    <citation type="journal article" date="2018" name="Mol. Plant Microbe Interact.">
        <title>Genome sequence resources for the wheat stripe rust pathogen (Puccinia striiformis f. sp. tritici) and the barley stripe rust pathogen (Puccinia striiformis f. sp. hordei).</title>
        <authorList>
            <person name="Xia C."/>
            <person name="Wang M."/>
            <person name="Yin C."/>
            <person name="Cornejo O.E."/>
            <person name="Hulbert S.H."/>
            <person name="Chen X."/>
        </authorList>
    </citation>
    <scope>NUCLEOTIDE SEQUENCE [LARGE SCALE GENOMIC DNA]</scope>
    <source>
        <strain evidence="2">93-210</strain>
    </source>
</reference>
<proteinExistence type="predicted"/>
<evidence type="ECO:0000313" key="2">
    <source>
        <dbReference type="Proteomes" id="UP001060170"/>
    </source>
</evidence>
<reference evidence="2" key="1">
    <citation type="journal article" date="2018" name="BMC Genomics">
        <title>Genomic insights into host adaptation between the wheat stripe rust pathogen (Puccinia striiformis f. sp. tritici) and the barley stripe rust pathogen (Puccinia striiformis f. sp. hordei).</title>
        <authorList>
            <person name="Xia C."/>
            <person name="Wang M."/>
            <person name="Yin C."/>
            <person name="Cornejo O.E."/>
            <person name="Hulbert S.H."/>
            <person name="Chen X."/>
        </authorList>
    </citation>
    <scope>NUCLEOTIDE SEQUENCE [LARGE SCALE GENOMIC DNA]</scope>
    <source>
        <strain evidence="2">93-210</strain>
    </source>
</reference>
<dbReference type="Proteomes" id="UP001060170">
    <property type="component" value="Chromosome 12"/>
</dbReference>
<organism evidence="1 2">
    <name type="scientific">Puccinia striiformis f. sp. tritici</name>
    <dbReference type="NCBI Taxonomy" id="168172"/>
    <lineage>
        <taxon>Eukaryota</taxon>
        <taxon>Fungi</taxon>
        <taxon>Dikarya</taxon>
        <taxon>Basidiomycota</taxon>
        <taxon>Pucciniomycotina</taxon>
        <taxon>Pucciniomycetes</taxon>
        <taxon>Pucciniales</taxon>
        <taxon>Pucciniaceae</taxon>
        <taxon>Puccinia</taxon>
    </lineage>
</organism>
<comment type="caution">
    <text evidence="1">The sequence shown here is derived from an EMBL/GenBank/DDBJ whole genome shotgun (WGS) entry which is preliminary data.</text>
</comment>
<dbReference type="EMBL" id="CM045876">
    <property type="protein sequence ID" value="KAI7942706.1"/>
    <property type="molecule type" value="Genomic_DNA"/>
</dbReference>
<reference evidence="1 2" key="3">
    <citation type="journal article" date="2022" name="Microbiol. Spectr.">
        <title>Folding features and dynamics of 3D genome architecture in plant fungal pathogens.</title>
        <authorList>
            <person name="Xia C."/>
        </authorList>
    </citation>
    <scope>NUCLEOTIDE SEQUENCE [LARGE SCALE GENOMIC DNA]</scope>
    <source>
        <strain evidence="1 2">93-210</strain>
    </source>
</reference>
<gene>
    <name evidence="1" type="ORF">MJO28_012733</name>
</gene>
<protein>
    <submittedName>
        <fullName evidence="1">Uncharacterized protein</fullName>
    </submittedName>
</protein>